<name>A0A8S1KAG4_9CILI</name>
<dbReference type="EMBL" id="CAJJDN010000002">
    <property type="protein sequence ID" value="CAD8047618.1"/>
    <property type="molecule type" value="Genomic_DNA"/>
</dbReference>
<sequence length="102" mass="12132">MNIITTARLIVFQFKFSFKQCIKRTSIYNHFAIDSLRGGGCITAKVTPLEPLEQVIIELPWNFLYNLIYYSQQINEKSQLTWNDNTKDELFIAIQWFIFNKF</sequence>
<proteinExistence type="predicted"/>
<evidence type="ECO:0000313" key="1">
    <source>
        <dbReference type="EMBL" id="CAD8047618.1"/>
    </source>
</evidence>
<organism evidence="1 2">
    <name type="scientific">Paramecium sonneborni</name>
    <dbReference type="NCBI Taxonomy" id="65129"/>
    <lineage>
        <taxon>Eukaryota</taxon>
        <taxon>Sar</taxon>
        <taxon>Alveolata</taxon>
        <taxon>Ciliophora</taxon>
        <taxon>Intramacronucleata</taxon>
        <taxon>Oligohymenophorea</taxon>
        <taxon>Peniculida</taxon>
        <taxon>Parameciidae</taxon>
        <taxon>Paramecium</taxon>
    </lineage>
</organism>
<gene>
    <name evidence="1" type="ORF">PSON_ATCC_30995.1.T0020521</name>
</gene>
<evidence type="ECO:0000313" key="2">
    <source>
        <dbReference type="Proteomes" id="UP000692954"/>
    </source>
</evidence>
<dbReference type="AlphaFoldDB" id="A0A8S1KAG4"/>
<comment type="caution">
    <text evidence="1">The sequence shown here is derived from an EMBL/GenBank/DDBJ whole genome shotgun (WGS) entry which is preliminary data.</text>
</comment>
<keyword evidence="2" id="KW-1185">Reference proteome</keyword>
<dbReference type="Proteomes" id="UP000692954">
    <property type="component" value="Unassembled WGS sequence"/>
</dbReference>
<protein>
    <submittedName>
        <fullName evidence="1">Uncharacterized protein</fullName>
    </submittedName>
</protein>
<reference evidence="1" key="1">
    <citation type="submission" date="2021-01" db="EMBL/GenBank/DDBJ databases">
        <authorList>
            <consortium name="Genoscope - CEA"/>
            <person name="William W."/>
        </authorList>
    </citation>
    <scope>NUCLEOTIDE SEQUENCE</scope>
</reference>
<accession>A0A8S1KAG4</accession>